<evidence type="ECO:0000256" key="3">
    <source>
        <dbReference type="ARBA" id="ARBA00022643"/>
    </source>
</evidence>
<dbReference type="AlphaFoldDB" id="I4VZY6"/>
<dbReference type="Pfam" id="PF00724">
    <property type="entry name" value="Oxidored_FMN"/>
    <property type="match status" value="1"/>
</dbReference>
<dbReference type="GO" id="GO:0010181">
    <property type="term" value="F:FMN binding"/>
    <property type="evidence" value="ECO:0007669"/>
    <property type="project" value="InterPro"/>
</dbReference>
<gene>
    <name evidence="7" type="ORF">UU9_00934</name>
</gene>
<name>I4VZY6_9GAMM</name>
<dbReference type="InterPro" id="IPR044152">
    <property type="entry name" value="YqjM-like"/>
</dbReference>
<dbReference type="PANTHER" id="PTHR43303:SF4">
    <property type="entry name" value="NADPH DEHYDROGENASE C23G7.10C-RELATED"/>
    <property type="match status" value="1"/>
</dbReference>
<dbReference type="GO" id="GO:0003959">
    <property type="term" value="F:NADPH dehydrogenase activity"/>
    <property type="evidence" value="ECO:0007669"/>
    <property type="project" value="InterPro"/>
</dbReference>
<dbReference type="EMBL" id="AJXU01000005">
    <property type="protein sequence ID" value="EIL92777.1"/>
    <property type="molecule type" value="Genomic_DNA"/>
</dbReference>
<evidence type="ECO:0000259" key="6">
    <source>
        <dbReference type="Pfam" id="PF00724"/>
    </source>
</evidence>
<dbReference type="eggNOG" id="COG1902">
    <property type="taxonomic scope" value="Bacteria"/>
</dbReference>
<organism evidence="7 8">
    <name type="scientific">Rhodanobacter fulvus Jip2</name>
    <dbReference type="NCBI Taxonomy" id="1163408"/>
    <lineage>
        <taxon>Bacteria</taxon>
        <taxon>Pseudomonadati</taxon>
        <taxon>Pseudomonadota</taxon>
        <taxon>Gammaproteobacteria</taxon>
        <taxon>Lysobacterales</taxon>
        <taxon>Rhodanobacteraceae</taxon>
        <taxon>Rhodanobacter</taxon>
    </lineage>
</organism>
<keyword evidence="2" id="KW-0285">Flavoprotein</keyword>
<dbReference type="Proteomes" id="UP000004210">
    <property type="component" value="Unassembled WGS sequence"/>
</dbReference>
<accession>I4VZY6</accession>
<protein>
    <submittedName>
        <fullName evidence="7">NADPH dehydrogenase</fullName>
    </submittedName>
</protein>
<dbReference type="CDD" id="cd02932">
    <property type="entry name" value="OYE_YqiM_FMN"/>
    <property type="match status" value="1"/>
</dbReference>
<sequence length="356" mass="38300">MNLFDPLTQRSLSLRNRLVISPMCQYSAIDGLPDNWHLVHLGSRAVGGAAAVIAEATAVSAQGRISPGDTGLWNDAQQEAWRPIAQFIKAHGAVAGVQLAHAGRKASTGRPWEGGGPLPMGQGDWLTVAPSALPFDAGWPAPQALDRAGIRTLIDDFRAAAQRALAAGFELIELHAAHGYLLHQFLSPLSNHRTDDYGGSFDNRSRIVREVITAVREVWPDRLPLWLRLSATDWALADGPRGWDIEQSVELAQQVKALGVDLIDVSTGGLLPHVKVPVQPGYQVPFAARIRAEAGVATGAVGLITTAEQAAQIVASGEADVVLMARESLRDPYFPLRAAQELGVQVDVPLQYQRAW</sequence>
<proteinExistence type="predicted"/>
<keyword evidence="3" id="KW-0288">FMN</keyword>
<dbReference type="InterPro" id="IPR013785">
    <property type="entry name" value="Aldolase_TIM"/>
</dbReference>
<evidence type="ECO:0000256" key="2">
    <source>
        <dbReference type="ARBA" id="ARBA00022630"/>
    </source>
</evidence>
<dbReference type="OrthoDB" id="8523426at2"/>
<evidence type="ECO:0000313" key="7">
    <source>
        <dbReference type="EMBL" id="EIL92777.1"/>
    </source>
</evidence>
<dbReference type="SUPFAM" id="SSF51395">
    <property type="entry name" value="FMN-linked oxidoreductases"/>
    <property type="match status" value="1"/>
</dbReference>
<dbReference type="PANTHER" id="PTHR43303">
    <property type="entry name" value="NADPH DEHYDROGENASE C23G7.10C-RELATED"/>
    <property type="match status" value="1"/>
</dbReference>
<evidence type="ECO:0000256" key="5">
    <source>
        <dbReference type="ARBA" id="ARBA00023002"/>
    </source>
</evidence>
<comment type="caution">
    <text evidence="7">The sequence shown here is derived from an EMBL/GenBank/DDBJ whole genome shotgun (WGS) entry which is preliminary data.</text>
</comment>
<evidence type="ECO:0000256" key="4">
    <source>
        <dbReference type="ARBA" id="ARBA00022857"/>
    </source>
</evidence>
<evidence type="ECO:0000313" key="8">
    <source>
        <dbReference type="Proteomes" id="UP000004210"/>
    </source>
</evidence>
<dbReference type="PATRIC" id="fig|1163408.3.peg.193"/>
<dbReference type="RefSeq" id="WP_007079829.1">
    <property type="nucleotide sequence ID" value="NZ_AJXU01000005.1"/>
</dbReference>
<keyword evidence="5" id="KW-0560">Oxidoreductase</keyword>
<keyword evidence="4" id="KW-0521">NADP</keyword>
<reference evidence="7 8" key="1">
    <citation type="journal article" date="2012" name="J. Bacteriol.">
        <title>Genome sequences for six rhodanobacter strains, isolated from soils and the terrestrial subsurface, with variable denitrification capabilities.</title>
        <authorList>
            <person name="Kostka J.E."/>
            <person name="Green S.J."/>
            <person name="Rishishwar L."/>
            <person name="Prakash O."/>
            <person name="Katz L.S."/>
            <person name="Marino-Ramirez L."/>
            <person name="Jordan I.K."/>
            <person name="Munk C."/>
            <person name="Ivanova N."/>
            <person name="Mikhailova N."/>
            <person name="Watson D.B."/>
            <person name="Brown S.D."/>
            <person name="Palumbo A.V."/>
            <person name="Brooks S.C."/>
        </authorList>
    </citation>
    <scope>NUCLEOTIDE SEQUENCE [LARGE SCALE GENOMIC DNA]</scope>
    <source>
        <strain evidence="8">Jip2T</strain>
    </source>
</reference>
<evidence type="ECO:0000256" key="1">
    <source>
        <dbReference type="ARBA" id="ARBA00001917"/>
    </source>
</evidence>
<dbReference type="GO" id="GO:0050661">
    <property type="term" value="F:NADP binding"/>
    <property type="evidence" value="ECO:0007669"/>
    <property type="project" value="InterPro"/>
</dbReference>
<feature type="domain" description="NADH:flavin oxidoreductase/NADH oxidase N-terminal" evidence="6">
    <location>
        <begin position="3"/>
        <end position="342"/>
    </location>
</feature>
<dbReference type="STRING" id="1163408.UU9_00934"/>
<dbReference type="Gene3D" id="3.20.20.70">
    <property type="entry name" value="Aldolase class I"/>
    <property type="match status" value="1"/>
</dbReference>
<comment type="cofactor">
    <cofactor evidence="1">
        <name>FMN</name>
        <dbReference type="ChEBI" id="CHEBI:58210"/>
    </cofactor>
</comment>
<keyword evidence="8" id="KW-1185">Reference proteome</keyword>
<dbReference type="InterPro" id="IPR001155">
    <property type="entry name" value="OxRdtase_FMN_N"/>
</dbReference>